<dbReference type="InterPro" id="IPR027417">
    <property type="entry name" value="P-loop_NTPase"/>
</dbReference>
<dbReference type="PRINTS" id="PR00449">
    <property type="entry name" value="RASTRNSFRMNG"/>
</dbReference>
<evidence type="ECO:0000256" key="4">
    <source>
        <dbReference type="ARBA" id="ARBA00023136"/>
    </source>
</evidence>
<comment type="subcellular location">
    <subcellularLocation>
        <location evidence="1">Membrane</location>
    </subcellularLocation>
</comment>
<dbReference type="RefSeq" id="XP_024940513.1">
    <property type="nucleotide sequence ID" value="XM_025084745.1"/>
</dbReference>
<dbReference type="PROSITE" id="PS51421">
    <property type="entry name" value="RAS"/>
    <property type="match status" value="1"/>
</dbReference>
<dbReference type="PROSITE" id="PS51419">
    <property type="entry name" value="RAB"/>
    <property type="match status" value="1"/>
</dbReference>
<dbReference type="GO" id="GO:0003006">
    <property type="term" value="P:developmental process involved in reproduction"/>
    <property type="evidence" value="ECO:0007669"/>
    <property type="project" value="UniProtKB-ARBA"/>
</dbReference>
<dbReference type="GO" id="GO:0001667">
    <property type="term" value="P:ameboidal-type cell migration"/>
    <property type="evidence" value="ECO:0007669"/>
    <property type="project" value="UniProtKB-ARBA"/>
</dbReference>
<sequence length="183" mass="20634">MQPIQCAALGDKAVGKTCLLLRYAYDDLPSEYDSTGFDCYDGIVKHNEELYLVSLHDVTGDENYQTLLPWTYAEVDVVLLCFSVVTPSSFQNVKQKWLPHIQNNCPKTPFLLVGTKIDLRNDSNMLETLAENNEKPITTEQGKELAQEIKAVKYVECSAVTRGSPLRWHVDAEIKLGLWKSGH</sequence>
<evidence type="ECO:0000313" key="6">
    <source>
        <dbReference type="RefSeq" id="XP_024940513.1"/>
    </source>
</evidence>
<dbReference type="FunFam" id="3.40.50.300:FF:002060">
    <property type="entry name" value="Rho family GTPase"/>
    <property type="match status" value="1"/>
</dbReference>
<dbReference type="GO" id="GO:0007264">
    <property type="term" value="P:small GTPase-mediated signal transduction"/>
    <property type="evidence" value="ECO:0007669"/>
    <property type="project" value="InterPro"/>
</dbReference>
<evidence type="ECO:0000313" key="5">
    <source>
        <dbReference type="Proteomes" id="UP000694920"/>
    </source>
</evidence>
<proteinExistence type="predicted"/>
<keyword evidence="2" id="KW-0547">Nucleotide-binding</keyword>
<reference evidence="6 7" key="1">
    <citation type="submission" date="2025-04" db="UniProtKB">
        <authorList>
            <consortium name="RefSeq"/>
        </authorList>
    </citation>
    <scope>IDENTIFICATION</scope>
</reference>
<dbReference type="GO" id="GO:0016020">
    <property type="term" value="C:membrane"/>
    <property type="evidence" value="ECO:0007669"/>
    <property type="project" value="UniProtKB-SubCell"/>
</dbReference>
<dbReference type="PANTHER" id="PTHR24072">
    <property type="entry name" value="RHO FAMILY GTPASE"/>
    <property type="match status" value="1"/>
</dbReference>
<dbReference type="GO" id="GO:0022412">
    <property type="term" value="P:cellular process involved in reproduction in multicellular organism"/>
    <property type="evidence" value="ECO:0007669"/>
    <property type="project" value="UniProtKB-ARBA"/>
</dbReference>
<dbReference type="GO" id="GO:0035099">
    <property type="term" value="P:hemocyte migration"/>
    <property type="evidence" value="ECO:0007669"/>
    <property type="project" value="UniProtKB-ARBA"/>
</dbReference>
<dbReference type="GO" id="GO:0035006">
    <property type="term" value="P:melanization defense response"/>
    <property type="evidence" value="ECO:0007669"/>
    <property type="project" value="UniProtKB-ARBA"/>
</dbReference>
<dbReference type="AlphaFoldDB" id="A0AAJ7RH41"/>
<dbReference type="GeneID" id="107267374"/>
<dbReference type="InterPro" id="IPR003578">
    <property type="entry name" value="Small_GTPase_Rho"/>
</dbReference>
<dbReference type="Gene3D" id="3.40.50.300">
    <property type="entry name" value="P-loop containing nucleotide triphosphate hydrolases"/>
    <property type="match status" value="1"/>
</dbReference>
<evidence type="ECO:0000256" key="1">
    <source>
        <dbReference type="ARBA" id="ARBA00004370"/>
    </source>
</evidence>
<evidence type="ECO:0000313" key="7">
    <source>
        <dbReference type="RefSeq" id="XP_024940514.1"/>
    </source>
</evidence>
<dbReference type="NCBIfam" id="TIGR00231">
    <property type="entry name" value="small_GTP"/>
    <property type="match status" value="1"/>
</dbReference>
<dbReference type="GO" id="GO:0003924">
    <property type="term" value="F:GTPase activity"/>
    <property type="evidence" value="ECO:0007669"/>
    <property type="project" value="InterPro"/>
</dbReference>
<organism evidence="5 7">
    <name type="scientific">Cephus cinctus</name>
    <name type="common">Wheat stem sawfly</name>
    <dbReference type="NCBI Taxonomy" id="211228"/>
    <lineage>
        <taxon>Eukaryota</taxon>
        <taxon>Metazoa</taxon>
        <taxon>Ecdysozoa</taxon>
        <taxon>Arthropoda</taxon>
        <taxon>Hexapoda</taxon>
        <taxon>Insecta</taxon>
        <taxon>Pterygota</taxon>
        <taxon>Neoptera</taxon>
        <taxon>Endopterygota</taxon>
        <taxon>Hymenoptera</taxon>
        <taxon>Cephoidea</taxon>
        <taxon>Cephidae</taxon>
        <taxon>Cephus</taxon>
    </lineage>
</organism>
<dbReference type="SMART" id="SM00175">
    <property type="entry name" value="RAB"/>
    <property type="match status" value="1"/>
</dbReference>
<dbReference type="Pfam" id="PF00071">
    <property type="entry name" value="Ras"/>
    <property type="match status" value="1"/>
</dbReference>
<gene>
    <name evidence="6 7" type="primary">LOC107267374</name>
</gene>
<evidence type="ECO:0000256" key="2">
    <source>
        <dbReference type="ARBA" id="ARBA00022741"/>
    </source>
</evidence>
<name>A0AAJ7RH41_CEPCN</name>
<dbReference type="SUPFAM" id="SSF52540">
    <property type="entry name" value="P-loop containing nucleoside triphosphate hydrolases"/>
    <property type="match status" value="1"/>
</dbReference>
<dbReference type="PROSITE" id="PS51420">
    <property type="entry name" value="RHO"/>
    <property type="match status" value="1"/>
</dbReference>
<protein>
    <submittedName>
        <fullName evidence="6 7">Cdc42 homolog isoform X1</fullName>
    </submittedName>
</protein>
<dbReference type="SMART" id="SM00173">
    <property type="entry name" value="RAS"/>
    <property type="match status" value="1"/>
</dbReference>
<keyword evidence="3" id="KW-0342">GTP-binding</keyword>
<dbReference type="RefSeq" id="XP_024940514.1">
    <property type="nucleotide sequence ID" value="XM_025084746.1"/>
</dbReference>
<accession>A0AAJ7RH41</accession>
<dbReference type="GO" id="GO:0005525">
    <property type="term" value="F:GTP binding"/>
    <property type="evidence" value="ECO:0007669"/>
    <property type="project" value="UniProtKB-KW"/>
</dbReference>
<keyword evidence="5" id="KW-1185">Reference proteome</keyword>
<dbReference type="SMART" id="SM00174">
    <property type="entry name" value="RHO"/>
    <property type="match status" value="1"/>
</dbReference>
<dbReference type="Proteomes" id="UP000694920">
    <property type="component" value="Unplaced"/>
</dbReference>
<keyword evidence="4" id="KW-0472">Membrane</keyword>
<dbReference type="InterPro" id="IPR005225">
    <property type="entry name" value="Small_GTP-bd"/>
</dbReference>
<dbReference type="InterPro" id="IPR001806">
    <property type="entry name" value="Small_GTPase"/>
</dbReference>
<evidence type="ECO:0000256" key="3">
    <source>
        <dbReference type="ARBA" id="ARBA00023134"/>
    </source>
</evidence>